<protein>
    <recommendedName>
        <fullName evidence="1">Putative exodeoxyribonuclease 8 PDDEXK-like domain-containing protein</fullName>
    </recommendedName>
</protein>
<organism evidence="2">
    <name type="scientific">bioreactor metagenome</name>
    <dbReference type="NCBI Taxonomy" id="1076179"/>
    <lineage>
        <taxon>unclassified sequences</taxon>
        <taxon>metagenomes</taxon>
        <taxon>ecological metagenomes</taxon>
    </lineage>
</organism>
<dbReference type="EMBL" id="VSSQ01002802">
    <property type="protein sequence ID" value="MPM17459.1"/>
    <property type="molecule type" value="Genomic_DNA"/>
</dbReference>
<dbReference type="AlphaFoldDB" id="A0A644XMU1"/>
<dbReference type="InterPro" id="IPR024432">
    <property type="entry name" value="Put_RecE_PDDEXK-like_dom"/>
</dbReference>
<sequence length="279" mass="31513">MNSLSNQKVITMNNIDFIIHEPADEYHARSRSGEFMSSHLLADFRESPALYRKKIQGQIQENESAAFTIGRAAHCLILEGRNAFDKEYVVSDGPINPRTGESYGSKTKAFAEWAATQEREVVSGKDFNFILKLQTGVWLHPVASELLATGVAEGVIRTEYCGVPCQIRMDWFSPKFGLVDLKTCDSLRWFESDCRRYGYIHQLAFYRAVISKVVGMDIPVHIIAVEKNEPFSSGVWKLTREVLDLAELSNKSALERFRACCTTGAWPTGYEDLRLIDSL</sequence>
<reference evidence="2" key="1">
    <citation type="submission" date="2019-08" db="EMBL/GenBank/DDBJ databases">
        <authorList>
            <person name="Kucharzyk K."/>
            <person name="Murdoch R.W."/>
            <person name="Higgins S."/>
            <person name="Loffler F."/>
        </authorList>
    </citation>
    <scope>NUCLEOTIDE SEQUENCE</scope>
</reference>
<gene>
    <name evidence="2" type="ORF">SDC9_63849</name>
</gene>
<dbReference type="InterPro" id="IPR011604">
    <property type="entry name" value="PDDEXK-like_dom_sf"/>
</dbReference>
<evidence type="ECO:0000259" key="1">
    <source>
        <dbReference type="Pfam" id="PF12684"/>
    </source>
</evidence>
<comment type="caution">
    <text evidence="2">The sequence shown here is derived from an EMBL/GenBank/DDBJ whole genome shotgun (WGS) entry which is preliminary data.</text>
</comment>
<accession>A0A644XMU1</accession>
<evidence type="ECO:0000313" key="2">
    <source>
        <dbReference type="EMBL" id="MPM17459.1"/>
    </source>
</evidence>
<dbReference type="Gene3D" id="3.90.320.10">
    <property type="match status" value="1"/>
</dbReference>
<name>A0A644XMU1_9ZZZZ</name>
<feature type="domain" description="Putative exodeoxyribonuclease 8 PDDEXK-like" evidence="1">
    <location>
        <begin position="38"/>
        <end position="271"/>
    </location>
</feature>
<proteinExistence type="predicted"/>
<dbReference type="Pfam" id="PF12684">
    <property type="entry name" value="DUF3799"/>
    <property type="match status" value="1"/>
</dbReference>